<name>A0A9W4JJR0_9EURO</name>
<protein>
    <recommendedName>
        <fullName evidence="3">Altered inheritance of mitochondria protein 9, mitochondrial</fullName>
    </recommendedName>
    <alternativeName>
        <fullName evidence="6">Found in mitochondrial proteome protein 29</fullName>
    </alternativeName>
</protein>
<evidence type="ECO:0000313" key="8">
    <source>
        <dbReference type="EMBL" id="CAG8403730.1"/>
    </source>
</evidence>
<evidence type="ECO:0000256" key="1">
    <source>
        <dbReference type="ARBA" id="ARBA00004173"/>
    </source>
</evidence>
<evidence type="ECO:0000259" key="7">
    <source>
        <dbReference type="Pfam" id="PF01636"/>
    </source>
</evidence>
<dbReference type="Pfam" id="PF01636">
    <property type="entry name" value="APH"/>
    <property type="match status" value="1"/>
</dbReference>
<dbReference type="AlphaFoldDB" id="A0A9W4JJR0"/>
<evidence type="ECO:0000256" key="4">
    <source>
        <dbReference type="ARBA" id="ARBA00022946"/>
    </source>
</evidence>
<keyword evidence="4" id="KW-0809">Transit peptide</keyword>
<evidence type="ECO:0000256" key="2">
    <source>
        <dbReference type="ARBA" id="ARBA00005543"/>
    </source>
</evidence>
<dbReference type="OrthoDB" id="6155966at2759"/>
<dbReference type="PANTHER" id="PTHR36091:SF1">
    <property type="entry name" value="ALTERED INHERITANCE OF MITOCHONDRIA PROTEIN 9, MITOCHONDRIAL"/>
    <property type="match status" value="1"/>
</dbReference>
<dbReference type="EMBL" id="CAJVPD010000258">
    <property type="protein sequence ID" value="CAG8403730.1"/>
    <property type="molecule type" value="Genomic_DNA"/>
</dbReference>
<feature type="domain" description="Aminoglycoside phosphotransferase" evidence="7">
    <location>
        <begin position="331"/>
        <end position="377"/>
    </location>
</feature>
<dbReference type="InterPro" id="IPR002575">
    <property type="entry name" value="Aminoglycoside_PTrfase"/>
</dbReference>
<keyword evidence="5" id="KW-0496">Mitochondrion</keyword>
<dbReference type="Gene3D" id="3.90.1200.10">
    <property type="match status" value="1"/>
</dbReference>
<dbReference type="InterPro" id="IPR011009">
    <property type="entry name" value="Kinase-like_dom_sf"/>
</dbReference>
<dbReference type="Proteomes" id="UP001152592">
    <property type="component" value="Unassembled WGS sequence"/>
</dbReference>
<organism evidence="8 9">
    <name type="scientific">Penicillium salamii</name>
    <dbReference type="NCBI Taxonomy" id="1612424"/>
    <lineage>
        <taxon>Eukaryota</taxon>
        <taxon>Fungi</taxon>
        <taxon>Dikarya</taxon>
        <taxon>Ascomycota</taxon>
        <taxon>Pezizomycotina</taxon>
        <taxon>Eurotiomycetes</taxon>
        <taxon>Eurotiomycetidae</taxon>
        <taxon>Eurotiales</taxon>
        <taxon>Aspergillaceae</taxon>
        <taxon>Penicillium</taxon>
    </lineage>
</organism>
<comment type="caution">
    <text evidence="8">The sequence shown here is derived from an EMBL/GenBank/DDBJ whole genome shotgun (WGS) entry which is preliminary data.</text>
</comment>
<gene>
    <name evidence="8" type="ORF">PSALAMII_LOCUS7961</name>
</gene>
<dbReference type="SUPFAM" id="SSF56112">
    <property type="entry name" value="Protein kinase-like (PK-like)"/>
    <property type="match status" value="1"/>
</dbReference>
<dbReference type="PANTHER" id="PTHR36091">
    <property type="entry name" value="ALTERED INHERITANCE OF MITOCHONDRIA PROTEIN 9, MITOCHONDRIAL"/>
    <property type="match status" value="1"/>
</dbReference>
<evidence type="ECO:0000313" key="9">
    <source>
        <dbReference type="Proteomes" id="UP001152592"/>
    </source>
</evidence>
<accession>A0A9W4JJR0</accession>
<comment type="similarity">
    <text evidence="2">Belongs to the AIM9 family.</text>
</comment>
<dbReference type="InterPro" id="IPR051035">
    <property type="entry name" value="Mito_inheritance_9"/>
</dbReference>
<dbReference type="GO" id="GO:0005739">
    <property type="term" value="C:mitochondrion"/>
    <property type="evidence" value="ECO:0007669"/>
    <property type="project" value="UniProtKB-SubCell"/>
</dbReference>
<evidence type="ECO:0000256" key="5">
    <source>
        <dbReference type="ARBA" id="ARBA00023128"/>
    </source>
</evidence>
<proteinExistence type="inferred from homology"/>
<sequence>MRRMKALYVSQVSVVFKYPSHYSPYIQPSLISDTTSQSRLSKRNHGSFSRFSTHRKTTHDFDPHSYTSGQWLRDDKHQRQLRQIDFNFDELCRKVLKSNHGAKNIQSCEKKEGGFNRVFIFTLDDNSRVVARLPFISAGPAKLATASEVATIQYLQRNTSIPIPEILDWSDDAANMVGSEYIIMEHAAGISLQQKWPSMSGDQKVTCIDANYQKLKEMVDLSFPAYGSIYFSTTPWGSSKLPLDNDDFCPGPHCGTRYWACGDSRHYQHTASNQGPWSTIGAYSDGLINAGLSRIPPEDSQLRNRPMYQGSVREHLALLEHGRAVLSAMSADSRFRDAAVPTLFHPDLHKRNIFVSQDDPSVITGIIDWQSSSIEPAFWYADEAPDFATGGASTIGDEGTDDSELCTKAHEVCTRFLTPKLALPRSMDEGMFRPFQYCYRTWKDGAVSFRHELIETSRDWEALGLPGSCPFVLPTLEEMSLHRKDYKCFEEAQNLKRDLSSLLNTASDVWVPPDEWEAAKVGNKAMFNGMLEAVLTNNDPDDDEPIRDQRDLQDIWPFDLPE</sequence>
<evidence type="ECO:0000256" key="3">
    <source>
        <dbReference type="ARBA" id="ARBA00016197"/>
    </source>
</evidence>
<comment type="subcellular location">
    <subcellularLocation>
        <location evidence="1">Mitochondrion</location>
    </subcellularLocation>
</comment>
<reference evidence="8" key="1">
    <citation type="submission" date="2021-07" db="EMBL/GenBank/DDBJ databases">
        <authorList>
            <person name="Branca A.L. A."/>
        </authorList>
    </citation>
    <scope>NUCLEOTIDE SEQUENCE</scope>
</reference>
<evidence type="ECO:0000256" key="6">
    <source>
        <dbReference type="ARBA" id="ARBA00031849"/>
    </source>
</evidence>
<dbReference type="Gene3D" id="3.30.200.20">
    <property type="entry name" value="Phosphorylase Kinase, domain 1"/>
    <property type="match status" value="1"/>
</dbReference>